<dbReference type="GO" id="GO:0046872">
    <property type="term" value="F:metal ion binding"/>
    <property type="evidence" value="ECO:0007669"/>
    <property type="project" value="UniProtKB-KW"/>
</dbReference>
<dbReference type="PRINTS" id="PR00072">
    <property type="entry name" value="MALOXRDTASE"/>
</dbReference>
<evidence type="ECO:0000259" key="10">
    <source>
        <dbReference type="SMART" id="SM01274"/>
    </source>
</evidence>
<keyword evidence="12" id="KW-1185">Reference proteome</keyword>
<dbReference type="GO" id="GO:0006108">
    <property type="term" value="P:malate metabolic process"/>
    <property type="evidence" value="ECO:0007669"/>
    <property type="project" value="TreeGrafter"/>
</dbReference>
<dbReference type="InterPro" id="IPR001891">
    <property type="entry name" value="Malic_OxRdtase"/>
</dbReference>
<keyword evidence="3 7" id="KW-0479">Metal-binding</keyword>
<feature type="binding site" evidence="6">
    <location>
        <position position="454"/>
    </location>
    <ligand>
        <name>(S)-malate</name>
        <dbReference type="ChEBI" id="CHEBI:15589"/>
    </ligand>
</feature>
<protein>
    <submittedName>
        <fullName evidence="11">NAD-dependent malic enzyme</fullName>
    </submittedName>
</protein>
<evidence type="ECO:0000313" key="12">
    <source>
        <dbReference type="Proteomes" id="UP000288096"/>
    </source>
</evidence>
<feature type="binding site" evidence="6">
    <location>
        <position position="158"/>
    </location>
    <ligand>
        <name>(S)-malate</name>
        <dbReference type="ChEBI" id="CHEBI:15589"/>
    </ligand>
</feature>
<comment type="cofactor">
    <cofactor evidence="7">
        <name>Mg(2+)</name>
        <dbReference type="ChEBI" id="CHEBI:18420"/>
    </cofactor>
    <cofactor evidence="7">
        <name>Mn(2+)</name>
        <dbReference type="ChEBI" id="CHEBI:29035"/>
    </cofactor>
    <text evidence="7">Divalent metal cations. Prefers magnesium or manganese.</text>
</comment>
<dbReference type="NCBIfam" id="NF010052">
    <property type="entry name" value="PRK13529.1"/>
    <property type="match status" value="1"/>
</dbReference>
<feature type="binding site" evidence="7">
    <location>
        <position position="248"/>
    </location>
    <ligand>
        <name>a divalent metal cation</name>
        <dbReference type="ChEBI" id="CHEBI:60240"/>
    </ligand>
</feature>
<feature type="binding site" evidence="7">
    <location>
        <position position="271"/>
    </location>
    <ligand>
        <name>a divalent metal cation</name>
        <dbReference type="ChEBI" id="CHEBI:60240"/>
    </ligand>
</feature>
<dbReference type="InterPro" id="IPR012302">
    <property type="entry name" value="Malic_NAD-bd"/>
</dbReference>
<evidence type="ECO:0000313" key="11">
    <source>
        <dbReference type="EMBL" id="GBC59719.1"/>
    </source>
</evidence>
<reference evidence="12" key="1">
    <citation type="submission" date="2017-11" db="EMBL/GenBank/DDBJ databases">
        <authorList>
            <person name="Watanabe M."/>
            <person name="Kojima H."/>
        </authorList>
    </citation>
    <scope>NUCLEOTIDE SEQUENCE [LARGE SCALE GENOMIC DNA]</scope>
    <source>
        <strain evidence="12">Tokyo 01</strain>
    </source>
</reference>
<proteinExistence type="inferred from homology"/>
<dbReference type="PROSITE" id="PS00331">
    <property type="entry name" value="MALIC_ENZYMES"/>
    <property type="match status" value="1"/>
</dbReference>
<dbReference type="SMART" id="SM00919">
    <property type="entry name" value="Malic_M"/>
    <property type="match status" value="1"/>
</dbReference>
<dbReference type="FunFam" id="3.40.50.720:FF:000060">
    <property type="entry name" value="Malic enzyme"/>
    <property type="match status" value="1"/>
</dbReference>
<organism evidence="11 12">
    <name type="scientific">Desulfonema ishimotonii</name>
    <dbReference type="NCBI Taxonomy" id="45657"/>
    <lineage>
        <taxon>Bacteria</taxon>
        <taxon>Pseudomonadati</taxon>
        <taxon>Thermodesulfobacteriota</taxon>
        <taxon>Desulfobacteria</taxon>
        <taxon>Desulfobacterales</taxon>
        <taxon>Desulfococcaceae</taxon>
        <taxon>Desulfonema</taxon>
    </lineage>
</organism>
<dbReference type="PANTHER" id="PTHR23406:SF90">
    <property type="entry name" value="MALIC ENZYME-RELATED"/>
    <property type="match status" value="1"/>
</dbReference>
<comment type="cofactor">
    <cofactor evidence="1">
        <name>Mn(2+)</name>
        <dbReference type="ChEBI" id="CHEBI:29035"/>
    </cofactor>
</comment>
<dbReference type="Gene3D" id="3.40.50.720">
    <property type="entry name" value="NAD(P)-binding Rossmann-like Domain"/>
    <property type="match status" value="1"/>
</dbReference>
<dbReference type="InterPro" id="IPR046346">
    <property type="entry name" value="Aminoacid_DH-like_N_sf"/>
</dbReference>
<dbReference type="SMART" id="SM01274">
    <property type="entry name" value="malic"/>
    <property type="match status" value="1"/>
</dbReference>
<feature type="binding site" evidence="7">
    <location>
        <position position="247"/>
    </location>
    <ligand>
        <name>a divalent metal cation</name>
        <dbReference type="ChEBI" id="CHEBI:60240"/>
    </ligand>
</feature>
<evidence type="ECO:0000256" key="6">
    <source>
        <dbReference type="PIRSR" id="PIRSR000106-2"/>
    </source>
</evidence>
<gene>
    <name evidence="11" type="ORF">DENIS_0660</name>
</gene>
<keyword evidence="4" id="KW-0560">Oxidoreductase</keyword>
<dbReference type="AlphaFoldDB" id="A0A401FRW9"/>
<evidence type="ECO:0000256" key="7">
    <source>
        <dbReference type="PIRSR" id="PIRSR000106-3"/>
    </source>
</evidence>
<evidence type="ECO:0000256" key="5">
    <source>
        <dbReference type="PIRSR" id="PIRSR000106-1"/>
    </source>
</evidence>
<dbReference type="SUPFAM" id="SSF53223">
    <property type="entry name" value="Aminoacid dehydrogenase-like, N-terminal domain"/>
    <property type="match status" value="1"/>
</dbReference>
<accession>A0A401FRW9</accession>
<dbReference type="CDD" id="cd05312">
    <property type="entry name" value="NAD_bind_1_malic_enz"/>
    <property type="match status" value="1"/>
</dbReference>
<dbReference type="Gene3D" id="3.40.50.10380">
    <property type="entry name" value="Malic enzyme, N-terminal domain"/>
    <property type="match status" value="1"/>
</dbReference>
<dbReference type="GO" id="GO:0051287">
    <property type="term" value="F:NAD binding"/>
    <property type="evidence" value="ECO:0007669"/>
    <property type="project" value="InterPro"/>
</dbReference>
<dbReference type="InterPro" id="IPR015884">
    <property type="entry name" value="Malic_enzyme_CS"/>
</dbReference>
<evidence type="ECO:0000256" key="3">
    <source>
        <dbReference type="ARBA" id="ARBA00022723"/>
    </source>
</evidence>
<sequence length="553" mass="61191">MADQPENTCAPRPSCPVGYEILQDPLRNKGISFTEKEQKVLKLEGLLPPGFNSMEQQVTRMMENFRKKSSDLEKYNFMMALLERDRTLFDRVVLDYLEEIMPIIYTPTVGRASQEYSHIFQRPQGLFLSEKYRGRLSEVIGNWPIDDVRIVCVTDGERILGLGDLGVSGMAIPVGKLSLYVACAGIHPSHCLPIVIDVGTNNVSLLNDPLYLGLKHERIRGEAYDALIDEFVEAVRERYPDALIHFEDFGNLNAFRLLKKYRDRICTFNDDIQGTAAVALAGLYGAMKMTGGTLTAQKILFLGAGGAGIGIGELIVSAMVREGMAESEARKRCWFTDSRGLVVRGRERVSDAKRPFAHEHEPVPDFLTAIRRLQPTAIIGVSGQAGRFGKDVLRAMADLNDRPLIFALSNPTSKSECTAEEAYTWTDGRAIFSSGSPFGLVTLEGQIFAPGQGNNAYIFPGVGLGIVTSEARRITDEMFLAAARTLADQVSPADFDQGRIYPPLKAIRAVSAQIAVAVAEIAWASGLARHPRPEDPEGYIKKQMYVPEYQRYV</sequence>
<feature type="domain" description="Malic enzyme N-terminal" evidence="10">
    <location>
        <begin position="82"/>
        <end position="262"/>
    </location>
</feature>
<evidence type="ECO:0000256" key="4">
    <source>
        <dbReference type="ARBA" id="ARBA00023002"/>
    </source>
</evidence>
<feature type="active site" description="Proton acceptor" evidence="5">
    <location>
        <position position="176"/>
    </location>
</feature>
<dbReference type="InterPro" id="IPR036291">
    <property type="entry name" value="NAD(P)-bd_dom_sf"/>
</dbReference>
<dbReference type="EMBL" id="BEXT01000001">
    <property type="protein sequence ID" value="GBC59719.1"/>
    <property type="molecule type" value="Genomic_DNA"/>
</dbReference>
<evidence type="ECO:0000256" key="8">
    <source>
        <dbReference type="RuleBase" id="RU003427"/>
    </source>
</evidence>
<feature type="active site" description="Proton donor" evidence="5">
    <location>
        <position position="105"/>
    </location>
</feature>
<dbReference type="GO" id="GO:0004473">
    <property type="term" value="F:malate dehydrogenase (decarboxylating) (NADP+) activity"/>
    <property type="evidence" value="ECO:0007669"/>
    <property type="project" value="TreeGrafter"/>
</dbReference>
<dbReference type="OrthoDB" id="3314528at2"/>
<reference evidence="12" key="2">
    <citation type="submission" date="2019-01" db="EMBL/GenBank/DDBJ databases">
        <title>Genome sequence of Desulfonema ishimotonii strain Tokyo 01.</title>
        <authorList>
            <person name="Fukui M."/>
        </authorList>
    </citation>
    <scope>NUCLEOTIDE SEQUENCE [LARGE SCALE GENOMIC DNA]</scope>
    <source>
        <strain evidence="12">Tokyo 01</strain>
    </source>
</reference>
<dbReference type="InterPro" id="IPR037062">
    <property type="entry name" value="Malic_N_dom_sf"/>
</dbReference>
<dbReference type="Pfam" id="PF03949">
    <property type="entry name" value="Malic_M"/>
    <property type="match status" value="1"/>
</dbReference>
<dbReference type="Proteomes" id="UP000288096">
    <property type="component" value="Unassembled WGS sequence"/>
</dbReference>
<dbReference type="SUPFAM" id="SSF51735">
    <property type="entry name" value="NAD(P)-binding Rossmann-fold domains"/>
    <property type="match status" value="1"/>
</dbReference>
<evidence type="ECO:0000256" key="2">
    <source>
        <dbReference type="ARBA" id="ARBA00008785"/>
    </source>
</evidence>
<evidence type="ECO:0000256" key="1">
    <source>
        <dbReference type="ARBA" id="ARBA00001936"/>
    </source>
</evidence>
<comment type="similarity">
    <text evidence="2 8">Belongs to the malic enzymes family.</text>
</comment>
<comment type="caution">
    <text evidence="11">The sequence shown here is derived from an EMBL/GenBank/DDBJ whole genome shotgun (WGS) entry which is preliminary data.</text>
</comment>
<dbReference type="Pfam" id="PF00390">
    <property type="entry name" value="malic"/>
    <property type="match status" value="1"/>
</dbReference>
<name>A0A401FRW9_9BACT</name>
<evidence type="ECO:0000259" key="9">
    <source>
        <dbReference type="SMART" id="SM00919"/>
    </source>
</evidence>
<dbReference type="PANTHER" id="PTHR23406">
    <property type="entry name" value="MALIC ENZYME-RELATED"/>
    <property type="match status" value="1"/>
</dbReference>
<feature type="binding site" evidence="6">
    <location>
        <position position="410"/>
    </location>
    <ligand>
        <name>(S)-malate</name>
        <dbReference type="ChEBI" id="CHEBI:15589"/>
    </ligand>
</feature>
<dbReference type="InterPro" id="IPR012301">
    <property type="entry name" value="Malic_N_dom"/>
</dbReference>
<dbReference type="RefSeq" id="WP_124327209.1">
    <property type="nucleotide sequence ID" value="NZ_BEXT01000001.1"/>
</dbReference>
<feature type="domain" description="Malic enzyme NAD-binding" evidence="9">
    <location>
        <begin position="272"/>
        <end position="523"/>
    </location>
</feature>
<dbReference type="PIRSF" id="PIRSF000106">
    <property type="entry name" value="ME"/>
    <property type="match status" value="1"/>
</dbReference>